<evidence type="ECO:0000256" key="1">
    <source>
        <dbReference type="ARBA" id="ARBA00000013"/>
    </source>
</evidence>
<keyword evidence="8 10" id="KW-0520">NAD</keyword>
<evidence type="ECO:0000256" key="7">
    <source>
        <dbReference type="ARBA" id="ARBA00022958"/>
    </source>
</evidence>
<comment type="cofactor">
    <cofactor evidence="10">
        <name>K(+)</name>
        <dbReference type="ChEBI" id="CHEBI:29103"/>
    </cofactor>
    <text evidence="10">Binds 1 potassium ion per subunit.</text>
</comment>
<dbReference type="InterPro" id="IPR036652">
    <property type="entry name" value="YjeF_N_dom_sf"/>
</dbReference>
<feature type="binding site" evidence="10">
    <location>
        <position position="157"/>
    </location>
    <ligand>
        <name>K(+)</name>
        <dbReference type="ChEBI" id="CHEBI:29103"/>
    </ligand>
</feature>
<dbReference type="NCBIfam" id="TIGR00197">
    <property type="entry name" value="yjeF_nterm"/>
    <property type="match status" value="1"/>
</dbReference>
<feature type="binding site" evidence="10">
    <location>
        <begin position="161"/>
        <end position="167"/>
    </location>
    <ligand>
        <name>(6S)-NADPHX</name>
        <dbReference type="ChEBI" id="CHEBI:64076"/>
    </ligand>
</feature>
<dbReference type="GO" id="GO:0005739">
    <property type="term" value="C:mitochondrion"/>
    <property type="evidence" value="ECO:0007669"/>
    <property type="project" value="TreeGrafter"/>
</dbReference>
<evidence type="ECO:0000256" key="4">
    <source>
        <dbReference type="ARBA" id="ARBA00022723"/>
    </source>
</evidence>
<evidence type="ECO:0000256" key="2">
    <source>
        <dbReference type="ARBA" id="ARBA00000909"/>
    </source>
</evidence>
<reference evidence="13 14" key="1">
    <citation type="journal article" date="2021" name="Elife">
        <title>Chloroplast acquisition without the gene transfer in kleptoplastic sea slugs, Plakobranchus ocellatus.</title>
        <authorList>
            <person name="Maeda T."/>
            <person name="Takahashi S."/>
            <person name="Yoshida T."/>
            <person name="Shimamura S."/>
            <person name="Takaki Y."/>
            <person name="Nagai Y."/>
            <person name="Toyoda A."/>
            <person name="Suzuki Y."/>
            <person name="Arimoto A."/>
            <person name="Ishii H."/>
            <person name="Satoh N."/>
            <person name="Nishiyama T."/>
            <person name="Hasebe M."/>
            <person name="Maruyama T."/>
            <person name="Minagawa J."/>
            <person name="Obokata J."/>
            <person name="Shigenobu S."/>
        </authorList>
    </citation>
    <scope>NUCLEOTIDE SEQUENCE [LARGE SCALE GENOMIC DNA]</scope>
</reference>
<feature type="binding site" evidence="10">
    <location>
        <begin position="101"/>
        <end position="105"/>
    </location>
    <ligand>
        <name>(6S)-NADPHX</name>
        <dbReference type="ChEBI" id="CHEBI:64076"/>
    </ligand>
</feature>
<dbReference type="SUPFAM" id="SSF64153">
    <property type="entry name" value="YjeF N-terminal domain-like"/>
    <property type="match status" value="1"/>
</dbReference>
<dbReference type="GO" id="GO:0052856">
    <property type="term" value="F:NAD(P)HX epimerase activity"/>
    <property type="evidence" value="ECO:0007669"/>
    <property type="project" value="UniProtKB-UniRule"/>
</dbReference>
<dbReference type="Pfam" id="PF03853">
    <property type="entry name" value="YjeF_N"/>
    <property type="match status" value="1"/>
</dbReference>
<comment type="catalytic activity">
    <reaction evidence="1 10">
        <text>(6R)-NADHX = (6S)-NADHX</text>
        <dbReference type="Rhea" id="RHEA:32215"/>
        <dbReference type="ChEBI" id="CHEBI:64074"/>
        <dbReference type="ChEBI" id="CHEBI:64075"/>
        <dbReference type="EC" id="5.1.99.6"/>
    </reaction>
</comment>
<dbReference type="InterPro" id="IPR004443">
    <property type="entry name" value="YjeF_N_dom"/>
</dbReference>
<evidence type="ECO:0000256" key="8">
    <source>
        <dbReference type="ARBA" id="ARBA00023027"/>
    </source>
</evidence>
<dbReference type="Proteomes" id="UP000735302">
    <property type="component" value="Unassembled WGS sequence"/>
</dbReference>
<feature type="region of interest" description="Disordered" evidence="11">
    <location>
        <begin position="1"/>
        <end position="24"/>
    </location>
</feature>
<protein>
    <recommendedName>
        <fullName evidence="3 10">NAD(P)H-hydrate epimerase</fullName>
        <ecNumber evidence="3 10">5.1.99.6</ecNumber>
    </recommendedName>
    <alternativeName>
        <fullName evidence="10">NAD(P)HX epimerase</fullName>
    </alternativeName>
</protein>
<feature type="binding site" evidence="10">
    <location>
        <position position="192"/>
    </location>
    <ligand>
        <name>(6S)-NADPHX</name>
        <dbReference type="ChEBI" id="CHEBI:64076"/>
    </ligand>
</feature>
<comment type="similarity">
    <text evidence="10">Belongs to the NnrE/AIBP family.</text>
</comment>
<evidence type="ECO:0000256" key="3">
    <source>
        <dbReference type="ARBA" id="ARBA00012228"/>
    </source>
</evidence>
<dbReference type="GO" id="GO:0046872">
    <property type="term" value="F:metal ion binding"/>
    <property type="evidence" value="ECO:0007669"/>
    <property type="project" value="UniProtKB-KW"/>
</dbReference>
<evidence type="ECO:0000256" key="11">
    <source>
        <dbReference type="SAM" id="MobiDB-lite"/>
    </source>
</evidence>
<accession>A0AAV3ZL06</accession>
<name>A0AAV3ZL06_9GAST</name>
<dbReference type="InterPro" id="IPR032976">
    <property type="entry name" value="YJEFN_prot_NAXE-like"/>
</dbReference>
<feature type="domain" description="YjeF N-terminal" evidence="12">
    <location>
        <begin position="47"/>
        <end position="249"/>
    </location>
</feature>
<feature type="region of interest" description="Disordered" evidence="11">
    <location>
        <begin position="251"/>
        <end position="272"/>
    </location>
</feature>
<feature type="binding site" evidence="10">
    <location>
        <position position="102"/>
    </location>
    <ligand>
        <name>K(+)</name>
        <dbReference type="ChEBI" id="CHEBI:29103"/>
    </ligand>
</feature>
<proteinExistence type="inferred from homology"/>
<evidence type="ECO:0000256" key="9">
    <source>
        <dbReference type="ARBA" id="ARBA00023235"/>
    </source>
</evidence>
<comment type="caution">
    <text evidence="10">Lacks conserved residue(s) required for the propagation of feature annotation.</text>
</comment>
<keyword evidence="9 10" id="KW-0413">Isomerase</keyword>
<dbReference type="PANTHER" id="PTHR13232:SF10">
    <property type="entry name" value="NAD(P)H-HYDRATE EPIMERASE"/>
    <property type="match status" value="1"/>
</dbReference>
<dbReference type="HAMAP" id="MF_01966">
    <property type="entry name" value="NADHX_epimerase"/>
    <property type="match status" value="1"/>
</dbReference>
<evidence type="ECO:0000259" key="12">
    <source>
        <dbReference type="PROSITE" id="PS51385"/>
    </source>
</evidence>
<organism evidence="13 14">
    <name type="scientific">Plakobranchus ocellatus</name>
    <dbReference type="NCBI Taxonomy" id="259542"/>
    <lineage>
        <taxon>Eukaryota</taxon>
        <taxon>Metazoa</taxon>
        <taxon>Spiralia</taxon>
        <taxon>Lophotrochozoa</taxon>
        <taxon>Mollusca</taxon>
        <taxon>Gastropoda</taxon>
        <taxon>Heterobranchia</taxon>
        <taxon>Euthyneura</taxon>
        <taxon>Panpulmonata</taxon>
        <taxon>Sacoglossa</taxon>
        <taxon>Placobranchoidea</taxon>
        <taxon>Plakobranchidae</taxon>
        <taxon>Plakobranchus</taxon>
    </lineage>
</organism>
<dbReference type="EMBL" id="BLXT01002535">
    <property type="protein sequence ID" value="GFN95819.1"/>
    <property type="molecule type" value="Genomic_DNA"/>
</dbReference>
<evidence type="ECO:0000313" key="13">
    <source>
        <dbReference type="EMBL" id="GFN95819.1"/>
    </source>
</evidence>
<dbReference type="Gene3D" id="3.40.50.10260">
    <property type="entry name" value="YjeF N-terminal domain"/>
    <property type="match status" value="1"/>
</dbReference>
<keyword evidence="5 10" id="KW-0547">Nucleotide-binding</keyword>
<comment type="caution">
    <text evidence="13">The sequence shown here is derived from an EMBL/GenBank/DDBJ whole genome shotgun (WGS) entry which is preliminary data.</text>
</comment>
<dbReference type="AlphaFoldDB" id="A0AAV3ZL06"/>
<dbReference type="PANTHER" id="PTHR13232">
    <property type="entry name" value="NAD(P)H-HYDRATE EPIMERASE"/>
    <property type="match status" value="1"/>
</dbReference>
<sequence>MEKISVSRLSFRRKGSWRHKDRERKEPVEEVEEFDYSLLSYVGQEEAQQIDQELFNEYQFSVDQLMELAGYSCAVAIARCYPPETLKKDHAAVLVCCGPGNNGGDGLVCARHLKLFQSNKPLFKALALQCERLDIPSLSFFPTEPLCIVDSFNLVVDALFGFSFKPPVRPEFQSVLEGILAVQEDVPVCSIDIPSGWDVEEGNSEGIQPDLLISLTAPKKCAQHFKGRRHFLGGRFVPPGLEQKYNLQLPPYPGTDPVVELKIPEQSSTPRD</sequence>
<evidence type="ECO:0000256" key="6">
    <source>
        <dbReference type="ARBA" id="ARBA00022857"/>
    </source>
</evidence>
<gene>
    <name evidence="13" type="ORF">PoB_002232500</name>
</gene>
<keyword evidence="7 10" id="KW-0630">Potassium</keyword>
<dbReference type="GO" id="GO:0000166">
    <property type="term" value="F:nucleotide binding"/>
    <property type="evidence" value="ECO:0007669"/>
    <property type="project" value="UniProtKB-KW"/>
</dbReference>
<keyword evidence="6" id="KW-0521">NADP</keyword>
<dbReference type="EC" id="5.1.99.6" evidence="3 10"/>
<keyword evidence="14" id="KW-1185">Reference proteome</keyword>
<evidence type="ECO:0000256" key="10">
    <source>
        <dbReference type="HAMAP-Rule" id="MF_03159"/>
    </source>
</evidence>
<comment type="catalytic activity">
    <reaction evidence="2 10">
        <text>(6R)-NADPHX = (6S)-NADPHX</text>
        <dbReference type="Rhea" id="RHEA:32227"/>
        <dbReference type="ChEBI" id="CHEBI:64076"/>
        <dbReference type="ChEBI" id="CHEBI:64077"/>
        <dbReference type="EC" id="5.1.99.6"/>
    </reaction>
</comment>
<comment type="function">
    <text evidence="10">Catalyzes the epimerization of the S- and R-forms of NAD(P)HX, a damaged form of NAD(P)H that is a result of enzymatic or heat-dependent hydration. This is a prerequisite for the S-specific NAD(P)H-hydrate dehydratase to allow the repair of both epimers of NAD(P)HX.</text>
</comment>
<feature type="binding site" evidence="10">
    <location>
        <position position="195"/>
    </location>
    <ligand>
        <name>K(+)</name>
        <dbReference type="ChEBI" id="CHEBI:29103"/>
    </ligand>
</feature>
<dbReference type="PROSITE" id="PS51385">
    <property type="entry name" value="YJEF_N"/>
    <property type="match status" value="1"/>
</dbReference>
<evidence type="ECO:0000256" key="5">
    <source>
        <dbReference type="ARBA" id="ARBA00022741"/>
    </source>
</evidence>
<evidence type="ECO:0000313" key="14">
    <source>
        <dbReference type="Proteomes" id="UP000735302"/>
    </source>
</evidence>
<keyword evidence="4 10" id="KW-0479">Metal-binding</keyword>